<name>A0A517XNG2_9BACT</name>
<feature type="region of interest" description="Disordered" evidence="1">
    <location>
        <begin position="135"/>
        <end position="158"/>
    </location>
</feature>
<sequence length="158" mass="17585">MLVRELVGGDPPYACKVIFLDQPAGFGHRVTDAGRVVEHVLTRHAEFEAAVAEKLAEGFAETDRSLTRRVFVADGMFWVVALDGAAVRTRFGKVRADWREASGEGGEREYRDRDRAVAAYHRAVAAKEAEGYQELHPRPVVIPDSPMPPKRSGKRKSR</sequence>
<dbReference type="Proteomes" id="UP000319576">
    <property type="component" value="Chromosome"/>
</dbReference>
<accession>A0A517XNG2</accession>
<proteinExistence type="predicted"/>
<dbReference type="RefSeq" id="WP_145234758.1">
    <property type="nucleotide sequence ID" value="NZ_CP036273.1"/>
</dbReference>
<evidence type="ECO:0000256" key="1">
    <source>
        <dbReference type="SAM" id="MobiDB-lite"/>
    </source>
</evidence>
<dbReference type="AlphaFoldDB" id="A0A517XNG2"/>
<reference evidence="2 3" key="1">
    <citation type="submission" date="2019-02" db="EMBL/GenBank/DDBJ databases">
        <title>Deep-cultivation of Planctomycetes and their phenomic and genomic characterization uncovers novel biology.</title>
        <authorList>
            <person name="Wiegand S."/>
            <person name="Jogler M."/>
            <person name="Boedeker C."/>
            <person name="Pinto D."/>
            <person name="Vollmers J."/>
            <person name="Rivas-Marin E."/>
            <person name="Kohn T."/>
            <person name="Peeters S.H."/>
            <person name="Heuer A."/>
            <person name="Rast P."/>
            <person name="Oberbeckmann S."/>
            <person name="Bunk B."/>
            <person name="Jeske O."/>
            <person name="Meyerdierks A."/>
            <person name="Storesund J.E."/>
            <person name="Kallscheuer N."/>
            <person name="Luecker S."/>
            <person name="Lage O.M."/>
            <person name="Pohl T."/>
            <person name="Merkel B.J."/>
            <person name="Hornburger P."/>
            <person name="Mueller R.-W."/>
            <person name="Bruemmer F."/>
            <person name="Labrenz M."/>
            <person name="Spormann A.M."/>
            <person name="Op den Camp H."/>
            <person name="Overmann J."/>
            <person name="Amann R."/>
            <person name="Jetten M.S.M."/>
            <person name="Mascher T."/>
            <person name="Medema M.H."/>
            <person name="Devos D.P."/>
            <person name="Kaster A.-K."/>
            <person name="Ovreas L."/>
            <person name="Rohde M."/>
            <person name="Galperin M.Y."/>
            <person name="Jogler C."/>
        </authorList>
    </citation>
    <scope>NUCLEOTIDE SEQUENCE [LARGE SCALE GENOMIC DNA]</scope>
    <source>
        <strain evidence="2 3">ETA_A1</strain>
    </source>
</reference>
<organism evidence="2 3">
    <name type="scientific">Urbifossiella limnaea</name>
    <dbReference type="NCBI Taxonomy" id="2528023"/>
    <lineage>
        <taxon>Bacteria</taxon>
        <taxon>Pseudomonadati</taxon>
        <taxon>Planctomycetota</taxon>
        <taxon>Planctomycetia</taxon>
        <taxon>Gemmatales</taxon>
        <taxon>Gemmataceae</taxon>
        <taxon>Urbifossiella</taxon>
    </lineage>
</organism>
<dbReference type="KEGG" id="uli:ETAA1_09560"/>
<dbReference type="Gene3D" id="2.20.140.10">
    <property type="entry name" value="WGR domain"/>
    <property type="match status" value="1"/>
</dbReference>
<keyword evidence="3" id="KW-1185">Reference proteome</keyword>
<evidence type="ECO:0008006" key="4">
    <source>
        <dbReference type="Google" id="ProtNLM"/>
    </source>
</evidence>
<evidence type="ECO:0000313" key="3">
    <source>
        <dbReference type="Proteomes" id="UP000319576"/>
    </source>
</evidence>
<dbReference type="EMBL" id="CP036273">
    <property type="protein sequence ID" value="QDU19053.1"/>
    <property type="molecule type" value="Genomic_DNA"/>
</dbReference>
<evidence type="ECO:0000313" key="2">
    <source>
        <dbReference type="EMBL" id="QDU19053.1"/>
    </source>
</evidence>
<dbReference type="OrthoDB" id="9868718at2"/>
<protein>
    <recommendedName>
        <fullName evidence="4">WGR domain-containing protein</fullName>
    </recommendedName>
</protein>
<gene>
    <name evidence="2" type="ORF">ETAA1_09560</name>
</gene>